<dbReference type="AlphaFoldDB" id="A0A0V0GE09"/>
<organism evidence="1">
    <name type="scientific">Solanum chacoense</name>
    <name type="common">Chaco potato</name>
    <dbReference type="NCBI Taxonomy" id="4108"/>
    <lineage>
        <taxon>Eukaryota</taxon>
        <taxon>Viridiplantae</taxon>
        <taxon>Streptophyta</taxon>
        <taxon>Embryophyta</taxon>
        <taxon>Tracheophyta</taxon>
        <taxon>Spermatophyta</taxon>
        <taxon>Magnoliopsida</taxon>
        <taxon>eudicotyledons</taxon>
        <taxon>Gunneridae</taxon>
        <taxon>Pentapetalae</taxon>
        <taxon>asterids</taxon>
        <taxon>lamiids</taxon>
        <taxon>Solanales</taxon>
        <taxon>Solanaceae</taxon>
        <taxon>Solanoideae</taxon>
        <taxon>Solaneae</taxon>
        <taxon>Solanum</taxon>
    </lineage>
</organism>
<accession>A0A0V0GE09</accession>
<evidence type="ECO:0000313" key="1">
    <source>
        <dbReference type="EMBL" id="JAP06277.1"/>
    </source>
</evidence>
<proteinExistence type="predicted"/>
<protein>
    <submittedName>
        <fullName evidence="1">Putative ovule protein</fullName>
    </submittedName>
</protein>
<reference evidence="1" key="1">
    <citation type="submission" date="2015-12" db="EMBL/GenBank/DDBJ databases">
        <title>Gene expression during late stages of embryo sac development: a critical building block for successful pollen-pistil interactions.</title>
        <authorList>
            <person name="Liu Y."/>
            <person name="Joly V."/>
            <person name="Sabar M."/>
            <person name="Matton D.P."/>
        </authorList>
    </citation>
    <scope>NUCLEOTIDE SEQUENCE</scope>
</reference>
<dbReference type="EMBL" id="GEDG01041995">
    <property type="protein sequence ID" value="JAP06277.1"/>
    <property type="molecule type" value="Transcribed_RNA"/>
</dbReference>
<name>A0A0V0GE09_SOLCH</name>
<feature type="non-terminal residue" evidence="1">
    <location>
        <position position="64"/>
    </location>
</feature>
<sequence>MTIVVQQIIEPSQNFSSFSLSYHSFLDPNLCIIPGHNGSIVDRLRSNGSSGNQLFSQMGVNFNG</sequence>